<evidence type="ECO:0000313" key="1">
    <source>
        <dbReference type="Proteomes" id="UP000887577"/>
    </source>
</evidence>
<sequence length="464" mass="53402">MGRKKRRERRDIPMFRIPPVDLTKPRVQNLDLFANFFNPPTIYGNPPISTIPFTPLLRTTPSNIRVINSNPPDLPPQKTINSVTTRDEMIKLFVLNGYSPIPVDDPPLLFNEILRSKVGLIGANQIGHVICRGQPDYETFFCCMCEHWATPSEMLSHLEDPDHQLKYVQKFFKEKYRKLIVSRSRDREALRKKLTMEISKAENDKKVVRKLNTILTVNILFKCWPSFLSHFNNLWKIEDDDVKEVKTVINLDSVPSRSSTTPAMLRRQSTTSFLSQNYDADDEEERKPNIADMNLCVYALVFIRAQAITKKGITITEIQKICQVIGVTPEMVFSDAVLEYAGQKIDSVEILVAISKYYANPLHSLSELLKKFVKTEPPLKPPKLLLELGLDNSKAAKMVRDVAMLNCIQPKNGGAVRRTYKFDEDTIYTDDFGRQQISYDGDYIEENNESIKETFHLPKRRKEE</sequence>
<dbReference type="AlphaFoldDB" id="A0A914Y9E7"/>
<dbReference type="Proteomes" id="UP000887577">
    <property type="component" value="Unplaced"/>
</dbReference>
<protein>
    <submittedName>
        <fullName evidence="2">C2H2-type domain-containing protein</fullName>
    </submittedName>
</protein>
<dbReference type="WBParaSite" id="PSU_v2.g15389.t1">
    <property type="protein sequence ID" value="PSU_v2.g15389.t1"/>
    <property type="gene ID" value="PSU_v2.g15389"/>
</dbReference>
<keyword evidence="1" id="KW-1185">Reference proteome</keyword>
<proteinExistence type="predicted"/>
<accession>A0A914Y9E7</accession>
<name>A0A914Y9E7_9BILA</name>
<reference evidence="2" key="1">
    <citation type="submission" date="2022-11" db="UniProtKB">
        <authorList>
            <consortium name="WormBaseParasite"/>
        </authorList>
    </citation>
    <scope>IDENTIFICATION</scope>
</reference>
<evidence type="ECO:0000313" key="2">
    <source>
        <dbReference type="WBParaSite" id="PSU_v2.g15389.t1"/>
    </source>
</evidence>
<organism evidence="1 2">
    <name type="scientific">Panagrolaimus superbus</name>
    <dbReference type="NCBI Taxonomy" id="310955"/>
    <lineage>
        <taxon>Eukaryota</taxon>
        <taxon>Metazoa</taxon>
        <taxon>Ecdysozoa</taxon>
        <taxon>Nematoda</taxon>
        <taxon>Chromadorea</taxon>
        <taxon>Rhabditida</taxon>
        <taxon>Tylenchina</taxon>
        <taxon>Panagrolaimomorpha</taxon>
        <taxon>Panagrolaimoidea</taxon>
        <taxon>Panagrolaimidae</taxon>
        <taxon>Panagrolaimus</taxon>
    </lineage>
</organism>